<dbReference type="Proteomes" id="UP000309668">
    <property type="component" value="Unassembled WGS sequence"/>
</dbReference>
<keyword evidence="5 6" id="KW-0482">Metalloprotease</keyword>
<keyword evidence="3 6" id="KW-0378">Hydrolase</keyword>
<name>A0A5S3P5J7_9SPHN</name>
<dbReference type="PANTHER" id="PTHR22726">
    <property type="entry name" value="METALLOENDOPEPTIDASE OMA1"/>
    <property type="match status" value="1"/>
</dbReference>
<keyword evidence="11" id="KW-1185">Reference proteome</keyword>
<organism evidence="10 11">
    <name type="scientific">Qipengyuania marisflavi</name>
    <dbReference type="NCBI Taxonomy" id="2486356"/>
    <lineage>
        <taxon>Bacteria</taxon>
        <taxon>Pseudomonadati</taxon>
        <taxon>Pseudomonadota</taxon>
        <taxon>Alphaproteobacteria</taxon>
        <taxon>Sphingomonadales</taxon>
        <taxon>Erythrobacteraceae</taxon>
        <taxon>Qipengyuania</taxon>
    </lineage>
</organism>
<dbReference type="AlphaFoldDB" id="A0A5S3P5J7"/>
<evidence type="ECO:0000256" key="6">
    <source>
        <dbReference type="RuleBase" id="RU003983"/>
    </source>
</evidence>
<accession>A0A5S3P5J7</accession>
<sequence>MAKACLTRSTWARSRPVEQGFRTSAQWYDGVTARRHEGEAEWDGSGQLLLHSSDGQSTAVALEDLRYFEKRRDSLVYARDSVADFRLVLPADLPPALDRALPTRGEYGAWIDRMGLGKAIIGFGAISAVAVALFMTAPEWLGPRVPVSWERKMGDAMIGNFGGRLCHTPAADAALAKMQDRIDPAAGDIRVGLANIDMVNAVALPGGQVLMFDGIIQQAESPEELAGVLGHEIGHVRERHVMTALLRQFGLSILLAGANSGLGDTAFGIAAMGYSRDAELEADAYARKQMAKGRVSPLGAAGFFERMAKESGEGESPALIGWIATHPSSRDRAKAYRTSATEGAAYPPVLTKQEFAALKSACKDDPDVEDFDFF</sequence>
<dbReference type="GO" id="GO:0016020">
    <property type="term" value="C:membrane"/>
    <property type="evidence" value="ECO:0007669"/>
    <property type="project" value="TreeGrafter"/>
</dbReference>
<reference evidence="10 11" key="1">
    <citation type="submission" date="2019-05" db="EMBL/GenBank/DDBJ databases">
        <title>Erythrobacter marisflavi sp. nov., isolated from isolated from water of an estuary environment.</title>
        <authorList>
            <person name="Yoon J.-H."/>
        </authorList>
    </citation>
    <scope>NUCLEOTIDE SEQUENCE [LARGE SCALE GENOMIC DNA]</scope>
    <source>
        <strain evidence="10 11">KEM-5</strain>
    </source>
</reference>
<dbReference type="Gene3D" id="3.30.2010.10">
    <property type="entry name" value="Metalloproteases ('zincins'), catalytic domain"/>
    <property type="match status" value="1"/>
</dbReference>
<gene>
    <name evidence="10" type="ORF">FEV51_08515</name>
</gene>
<keyword evidence="7" id="KW-1133">Transmembrane helix</keyword>
<feature type="transmembrane region" description="Helical" evidence="7">
    <location>
        <begin position="120"/>
        <end position="141"/>
    </location>
</feature>
<dbReference type="GO" id="GO:0051603">
    <property type="term" value="P:proteolysis involved in protein catabolic process"/>
    <property type="evidence" value="ECO:0007669"/>
    <property type="project" value="TreeGrafter"/>
</dbReference>
<feature type="domain" description="Peptidase M48" evidence="8">
    <location>
        <begin position="192"/>
        <end position="337"/>
    </location>
</feature>
<dbReference type="InterPro" id="IPR051156">
    <property type="entry name" value="Mito/Outer_Membr_Metalloprot"/>
</dbReference>
<comment type="caution">
    <text evidence="10">The sequence shown here is derived from an EMBL/GenBank/DDBJ whole genome shotgun (WGS) entry which is preliminary data.</text>
</comment>
<dbReference type="InterPro" id="IPR055518">
    <property type="entry name" value="DUF7092"/>
</dbReference>
<evidence type="ECO:0000256" key="7">
    <source>
        <dbReference type="SAM" id="Phobius"/>
    </source>
</evidence>
<feature type="domain" description="DUF7092" evidence="9">
    <location>
        <begin position="23"/>
        <end position="68"/>
    </location>
</feature>
<protein>
    <submittedName>
        <fullName evidence="10">M48 family metallopeptidase</fullName>
    </submittedName>
</protein>
<evidence type="ECO:0000259" key="9">
    <source>
        <dbReference type="Pfam" id="PF23368"/>
    </source>
</evidence>
<keyword evidence="7" id="KW-0812">Transmembrane</keyword>
<dbReference type="Pfam" id="PF01435">
    <property type="entry name" value="Peptidase_M48"/>
    <property type="match status" value="1"/>
</dbReference>
<dbReference type="EMBL" id="VCAO01000003">
    <property type="protein sequence ID" value="TMM48312.1"/>
    <property type="molecule type" value="Genomic_DNA"/>
</dbReference>
<evidence type="ECO:0000256" key="1">
    <source>
        <dbReference type="ARBA" id="ARBA00022670"/>
    </source>
</evidence>
<evidence type="ECO:0000256" key="2">
    <source>
        <dbReference type="ARBA" id="ARBA00022723"/>
    </source>
</evidence>
<dbReference type="InterPro" id="IPR001915">
    <property type="entry name" value="Peptidase_M48"/>
</dbReference>
<comment type="cofactor">
    <cofactor evidence="6">
        <name>Zn(2+)</name>
        <dbReference type="ChEBI" id="CHEBI:29105"/>
    </cofactor>
    <text evidence="6">Binds 1 zinc ion per subunit.</text>
</comment>
<keyword evidence="7" id="KW-0472">Membrane</keyword>
<dbReference type="OrthoDB" id="9810445at2"/>
<keyword evidence="1 6" id="KW-0645">Protease</keyword>
<proteinExistence type="inferred from homology"/>
<evidence type="ECO:0000256" key="5">
    <source>
        <dbReference type="ARBA" id="ARBA00023049"/>
    </source>
</evidence>
<evidence type="ECO:0000313" key="10">
    <source>
        <dbReference type="EMBL" id="TMM48312.1"/>
    </source>
</evidence>
<keyword evidence="4 6" id="KW-0862">Zinc</keyword>
<dbReference type="GO" id="GO:0046872">
    <property type="term" value="F:metal ion binding"/>
    <property type="evidence" value="ECO:0007669"/>
    <property type="project" value="UniProtKB-KW"/>
</dbReference>
<comment type="similarity">
    <text evidence="6">Belongs to the peptidase M48 family.</text>
</comment>
<evidence type="ECO:0000313" key="11">
    <source>
        <dbReference type="Proteomes" id="UP000309668"/>
    </source>
</evidence>
<evidence type="ECO:0000259" key="8">
    <source>
        <dbReference type="Pfam" id="PF01435"/>
    </source>
</evidence>
<dbReference type="PANTHER" id="PTHR22726:SF1">
    <property type="entry name" value="METALLOENDOPEPTIDASE OMA1, MITOCHONDRIAL"/>
    <property type="match status" value="1"/>
</dbReference>
<keyword evidence="2" id="KW-0479">Metal-binding</keyword>
<dbReference type="CDD" id="cd07332">
    <property type="entry name" value="M48C_Oma1_like"/>
    <property type="match status" value="1"/>
</dbReference>
<dbReference type="Pfam" id="PF23368">
    <property type="entry name" value="DUF7092"/>
    <property type="match status" value="1"/>
</dbReference>
<evidence type="ECO:0000256" key="4">
    <source>
        <dbReference type="ARBA" id="ARBA00022833"/>
    </source>
</evidence>
<dbReference type="GO" id="GO:0004222">
    <property type="term" value="F:metalloendopeptidase activity"/>
    <property type="evidence" value="ECO:0007669"/>
    <property type="project" value="InterPro"/>
</dbReference>
<evidence type="ECO:0000256" key="3">
    <source>
        <dbReference type="ARBA" id="ARBA00022801"/>
    </source>
</evidence>